<proteinExistence type="predicted"/>
<organism evidence="1 2">
    <name type="scientific">Flammeovirga yaeyamensis</name>
    <dbReference type="NCBI Taxonomy" id="367791"/>
    <lineage>
        <taxon>Bacteria</taxon>
        <taxon>Pseudomonadati</taxon>
        <taxon>Bacteroidota</taxon>
        <taxon>Cytophagia</taxon>
        <taxon>Cytophagales</taxon>
        <taxon>Flammeovirgaceae</taxon>
        <taxon>Flammeovirga</taxon>
    </lineage>
</organism>
<reference evidence="1 2" key="1">
    <citation type="submission" date="2021-05" db="EMBL/GenBank/DDBJ databases">
        <title>Comparative genomic studies on the polysaccharide-degrading batcterial strains of the Flammeovirga genus.</title>
        <authorList>
            <person name="Zewei F."/>
            <person name="Zheng Z."/>
            <person name="Yu L."/>
            <person name="Ruyue G."/>
            <person name="Yanhong M."/>
            <person name="Yuanyuan C."/>
            <person name="Jingyan G."/>
            <person name="Wenjun H."/>
        </authorList>
    </citation>
    <scope>NUCLEOTIDE SEQUENCE [LARGE SCALE GENOMIC DNA]</scope>
    <source>
        <strain evidence="1 2">NBRC:100898</strain>
    </source>
</reference>
<dbReference type="KEGG" id="fya:KMW28_00915"/>
<protein>
    <submittedName>
        <fullName evidence="1">Uncharacterized protein</fullName>
    </submittedName>
</protein>
<dbReference type="AlphaFoldDB" id="A0AAX1N3Z1"/>
<name>A0AAX1N3Z1_9BACT</name>
<accession>A0AAX1N3Z1</accession>
<sequence length="117" mass="14295">MIYLKEDRWIAYGQLQDKYHVTRNGHEYYVEEVKFKKYNEALSKYFKVVESITHYGETIDSRYDLYDWGYSTFQFKDTLIDVRYFRSTHSIRLIKSLKPLSIAEYEKDKLGYEMDIK</sequence>
<dbReference type="EMBL" id="CP076132">
    <property type="protein sequence ID" value="QWG02175.1"/>
    <property type="molecule type" value="Genomic_DNA"/>
</dbReference>
<gene>
    <name evidence="1" type="ORF">KMW28_00915</name>
</gene>
<evidence type="ECO:0000313" key="1">
    <source>
        <dbReference type="EMBL" id="QWG02175.1"/>
    </source>
</evidence>
<dbReference type="Proteomes" id="UP000678679">
    <property type="component" value="Chromosome 1"/>
</dbReference>
<dbReference type="RefSeq" id="WP_215585777.1">
    <property type="nucleotide sequence ID" value="NZ_CP076132.1"/>
</dbReference>
<keyword evidence="2" id="KW-1185">Reference proteome</keyword>
<evidence type="ECO:0000313" key="2">
    <source>
        <dbReference type="Proteomes" id="UP000678679"/>
    </source>
</evidence>